<gene>
    <name evidence="3" type="ORF">AArcSt11_16435</name>
</gene>
<evidence type="ECO:0000259" key="2">
    <source>
        <dbReference type="Pfam" id="PF13796"/>
    </source>
</evidence>
<evidence type="ECO:0000313" key="4">
    <source>
        <dbReference type="Proteomes" id="UP001202674"/>
    </source>
</evidence>
<feature type="transmembrane region" description="Helical" evidence="1">
    <location>
        <begin position="32"/>
        <end position="52"/>
    </location>
</feature>
<dbReference type="Proteomes" id="UP001202674">
    <property type="component" value="Unassembled WGS sequence"/>
</dbReference>
<dbReference type="Pfam" id="PF13796">
    <property type="entry name" value="Sensor"/>
    <property type="match status" value="1"/>
</dbReference>
<dbReference type="InterPro" id="IPR025828">
    <property type="entry name" value="Put_sensor_dom"/>
</dbReference>
<keyword evidence="1" id="KW-0472">Membrane</keyword>
<dbReference type="RefSeq" id="WP_250598714.1">
    <property type="nucleotide sequence ID" value="NZ_JAKRVY010000017.1"/>
</dbReference>
<proteinExistence type="predicted"/>
<comment type="caution">
    <text evidence="3">The sequence shown here is derived from an EMBL/GenBank/DDBJ whole genome shotgun (WGS) entry which is preliminary data.</text>
</comment>
<evidence type="ECO:0000313" key="3">
    <source>
        <dbReference type="EMBL" id="MCL9815239.1"/>
    </source>
</evidence>
<evidence type="ECO:0000256" key="1">
    <source>
        <dbReference type="SAM" id="Phobius"/>
    </source>
</evidence>
<keyword evidence="1" id="KW-1133">Transmembrane helix</keyword>
<dbReference type="AlphaFoldDB" id="A0AAE3FVA5"/>
<keyword evidence="4" id="KW-1185">Reference proteome</keyword>
<feature type="domain" description="Putative sensor" evidence="2">
    <location>
        <begin position="37"/>
        <end position="248"/>
    </location>
</feature>
<protein>
    <submittedName>
        <fullName evidence="3">Sensor domain-containing protein</fullName>
    </submittedName>
</protein>
<dbReference type="EMBL" id="JAKRVY010000017">
    <property type="protein sequence ID" value="MCL9815239.1"/>
    <property type="molecule type" value="Genomic_DNA"/>
</dbReference>
<keyword evidence="1" id="KW-0812">Transmembrane</keyword>
<organism evidence="3 4">
    <name type="scientific">Natranaeroarchaeum aerophilus</name>
    <dbReference type="NCBI Taxonomy" id="2917711"/>
    <lineage>
        <taxon>Archaea</taxon>
        <taxon>Methanobacteriati</taxon>
        <taxon>Methanobacteriota</taxon>
        <taxon>Stenosarchaea group</taxon>
        <taxon>Halobacteria</taxon>
        <taxon>Halobacteriales</taxon>
        <taxon>Natronoarchaeaceae</taxon>
        <taxon>Natranaeroarchaeum</taxon>
    </lineage>
</organism>
<feature type="transmembrane region" description="Helical" evidence="1">
    <location>
        <begin position="58"/>
        <end position="79"/>
    </location>
</feature>
<sequence>MSTSGESEPIAPWSATSSVSWFLGVPLRKQTYFNLLYLLLTFPLGIAYFVFLVTGFSVGVGLIILVFGLPLLLMTLFFATQLAAGERALAELLLDVTIPVTNHDPDIGALGRLKQLCLDAGTWKGTVYLFSKFFIGIFAFVIITVLGSVVVTLLAAPLHYGNPNVGITLGSTVEFTVPELAFDGGGQSVSLDLPYSATVETGEVISTYADSVWGALVFSAIGVGIGIIVLHVFNAMAWLVARYTELMLRYTRPSLITEFQVRAGSDD</sequence>
<accession>A0AAE3FVA5</accession>
<feature type="transmembrane region" description="Helical" evidence="1">
    <location>
        <begin position="133"/>
        <end position="156"/>
    </location>
</feature>
<name>A0AAE3FVA5_9EURY</name>
<feature type="transmembrane region" description="Helical" evidence="1">
    <location>
        <begin position="212"/>
        <end position="240"/>
    </location>
</feature>
<reference evidence="3 4" key="1">
    <citation type="journal article" date="2022" name="Syst. Appl. Microbiol.">
        <title>Natronocalculus amylovorans gen. nov., sp. nov., and Natranaeroarchaeum aerophilus sp. nov., dominant culturable amylolytic natronoarchaea from hypersaline soda lakes in southwestern Siberia.</title>
        <authorList>
            <person name="Sorokin D.Y."/>
            <person name="Elcheninov A.G."/>
            <person name="Khizhniak T.V."/>
            <person name="Koenen M."/>
            <person name="Bale N.J."/>
            <person name="Damste J.S.S."/>
            <person name="Kublanov I.V."/>
        </authorList>
    </citation>
    <scope>NUCLEOTIDE SEQUENCE [LARGE SCALE GENOMIC DNA]</scope>
    <source>
        <strain evidence="3 4">AArc-St1-1</strain>
    </source>
</reference>